<organism evidence="1 2">
    <name type="scientific">Brevibacillus borstelensis AK1</name>
    <dbReference type="NCBI Taxonomy" id="1300222"/>
    <lineage>
        <taxon>Bacteria</taxon>
        <taxon>Bacillati</taxon>
        <taxon>Bacillota</taxon>
        <taxon>Bacilli</taxon>
        <taxon>Bacillales</taxon>
        <taxon>Paenibacillaceae</taxon>
        <taxon>Brevibacillus</taxon>
    </lineage>
</organism>
<dbReference type="EMBL" id="APBN01000002">
    <property type="protein sequence ID" value="EMT53780.1"/>
    <property type="molecule type" value="Genomic_DNA"/>
</dbReference>
<dbReference type="Pfam" id="PF03746">
    <property type="entry name" value="LamB_YcsF"/>
    <property type="match status" value="1"/>
</dbReference>
<evidence type="ECO:0008006" key="3">
    <source>
        <dbReference type="Google" id="ProtNLM"/>
    </source>
</evidence>
<sequence>MMIRLDINCDLAEGYGRGRQAEDLGIMKWITSVNIACGLHAGDPHIIARTVEAAIRNGVKIGAHPGYPDVQGFGRRSMNLSVREVYELVLYQVSALDGVSRALGGELHHVKLHGALYNEAAESPELAEAVARAVSDINEELILYALSGSALVEAGLEYGLQVAEEVFADRAYLPNGRLAPRELEGSVLISKEEQMEQTRQLVLNQKVQTVDGTSIALAADTLCVHCESPDVLQFLIELHRWAKQNDVKLEAITPR</sequence>
<evidence type="ECO:0000313" key="1">
    <source>
        <dbReference type="EMBL" id="EMT53780.1"/>
    </source>
</evidence>
<name>M8EE63_9BACL</name>
<dbReference type="GO" id="GO:0005975">
    <property type="term" value="P:carbohydrate metabolic process"/>
    <property type="evidence" value="ECO:0007669"/>
    <property type="project" value="InterPro"/>
</dbReference>
<dbReference type="InterPro" id="IPR011330">
    <property type="entry name" value="Glyco_hydro/deAcase_b/a-brl"/>
</dbReference>
<dbReference type="CDD" id="cd10787">
    <property type="entry name" value="LamB_YcsF_like"/>
    <property type="match status" value="1"/>
</dbReference>
<dbReference type="Proteomes" id="UP000012081">
    <property type="component" value="Unassembled WGS sequence"/>
</dbReference>
<dbReference type="NCBIfam" id="NF003814">
    <property type="entry name" value="PRK05406.1-3"/>
    <property type="match status" value="1"/>
</dbReference>
<evidence type="ECO:0000313" key="2">
    <source>
        <dbReference type="Proteomes" id="UP000012081"/>
    </source>
</evidence>
<dbReference type="PANTHER" id="PTHR30292">
    <property type="entry name" value="UNCHARACTERIZED PROTEIN YBGL-RELATED"/>
    <property type="match status" value="1"/>
</dbReference>
<dbReference type="NCBIfam" id="NF003816">
    <property type="entry name" value="PRK05406.1-5"/>
    <property type="match status" value="1"/>
</dbReference>
<comment type="caution">
    <text evidence="1">The sequence shown here is derived from an EMBL/GenBank/DDBJ whole genome shotgun (WGS) entry which is preliminary data.</text>
</comment>
<protein>
    <recommendedName>
        <fullName evidence="3">LamB/YcsF family protein</fullName>
    </recommendedName>
</protein>
<dbReference type="AlphaFoldDB" id="M8EE63"/>
<keyword evidence="2" id="KW-1185">Reference proteome</keyword>
<dbReference type="SUPFAM" id="SSF88713">
    <property type="entry name" value="Glycoside hydrolase/deacetylase"/>
    <property type="match status" value="1"/>
</dbReference>
<accession>M8EE63</accession>
<reference evidence="1 2" key="1">
    <citation type="submission" date="2013-03" db="EMBL/GenBank/DDBJ databases">
        <title>Assembly of a new bacterial strain Brevibacillus borstelensis AK1.</title>
        <authorList>
            <person name="Rajan I."/>
            <person name="PoliReddy D."/>
            <person name="Sugumar T."/>
            <person name="Rathinam K."/>
            <person name="Alqarawi S."/>
            <person name="Khalil A.B."/>
            <person name="Sivakumar N."/>
        </authorList>
    </citation>
    <scope>NUCLEOTIDE SEQUENCE [LARGE SCALE GENOMIC DNA]</scope>
    <source>
        <strain evidence="1 2">AK1</strain>
    </source>
</reference>
<proteinExistence type="predicted"/>
<dbReference type="InterPro" id="IPR005501">
    <property type="entry name" value="LamB/YcsF/PxpA-like"/>
</dbReference>
<dbReference type="PATRIC" id="fig|1300222.3.peg.1477"/>
<dbReference type="Gene3D" id="3.20.20.370">
    <property type="entry name" value="Glycoside hydrolase/deacetylase"/>
    <property type="match status" value="1"/>
</dbReference>
<dbReference type="PANTHER" id="PTHR30292:SF0">
    <property type="entry name" value="5-OXOPROLINASE SUBUNIT A"/>
    <property type="match status" value="1"/>
</dbReference>
<dbReference type="STRING" id="1300222.I532_07190"/>
<gene>
    <name evidence="1" type="ORF">I532_07190</name>
</gene>